<reference evidence="2" key="1">
    <citation type="submission" date="2013-02" db="EMBL/GenBank/DDBJ databases">
        <authorList>
            <person name="Hughes D."/>
        </authorList>
    </citation>
    <scope>NUCLEOTIDE SEQUENCE</scope>
    <source>
        <strain>Durham</strain>
        <strain evidence="2">NC isolate 2 -- Noor lab</strain>
    </source>
</reference>
<proteinExistence type="predicted"/>
<keyword evidence="2" id="KW-1185">Reference proteome</keyword>
<organism evidence="1 2">
    <name type="scientific">Megaselia scalaris</name>
    <name type="common">Humpbacked fly</name>
    <name type="synonym">Phora scalaris</name>
    <dbReference type="NCBI Taxonomy" id="36166"/>
    <lineage>
        <taxon>Eukaryota</taxon>
        <taxon>Metazoa</taxon>
        <taxon>Ecdysozoa</taxon>
        <taxon>Arthropoda</taxon>
        <taxon>Hexapoda</taxon>
        <taxon>Insecta</taxon>
        <taxon>Pterygota</taxon>
        <taxon>Neoptera</taxon>
        <taxon>Endopterygota</taxon>
        <taxon>Diptera</taxon>
        <taxon>Brachycera</taxon>
        <taxon>Muscomorpha</taxon>
        <taxon>Platypezoidea</taxon>
        <taxon>Phoridae</taxon>
        <taxon>Megaseliini</taxon>
        <taxon>Megaselia</taxon>
    </lineage>
</organism>
<accession>T1GK83</accession>
<evidence type="ECO:0000313" key="1">
    <source>
        <dbReference type="EnsemblMetazoa" id="MESCA003901-PA"/>
    </source>
</evidence>
<sequence length="134" mass="15918">MDGSNVLKRCEHLSTKVIGLQKPRRASVWRVQEHSEAVSKTRKSKLRGLSKRSFEKQQFEDLRFMRDRNQASKLYQNVNKERKNYTPVGSSCKDRNANLITNRKEILMRWEEFSSDRLMTISRTSKNRLLFPKQ</sequence>
<dbReference type="AlphaFoldDB" id="T1GK83"/>
<dbReference type="Proteomes" id="UP000015102">
    <property type="component" value="Unassembled WGS sequence"/>
</dbReference>
<reference evidence="1" key="2">
    <citation type="submission" date="2015-06" db="UniProtKB">
        <authorList>
            <consortium name="EnsemblMetazoa"/>
        </authorList>
    </citation>
    <scope>IDENTIFICATION</scope>
</reference>
<dbReference type="HOGENOM" id="CLU_1898624_0_0_1"/>
<dbReference type="EMBL" id="CAQQ02392836">
    <property type="status" value="NOT_ANNOTATED_CDS"/>
    <property type="molecule type" value="Genomic_DNA"/>
</dbReference>
<dbReference type="EnsemblMetazoa" id="MESCA003901-RA">
    <property type="protein sequence ID" value="MESCA003901-PA"/>
    <property type="gene ID" value="MESCA003901"/>
</dbReference>
<protein>
    <submittedName>
        <fullName evidence="1">Uncharacterized protein</fullName>
    </submittedName>
</protein>
<name>T1GK83_MEGSC</name>
<evidence type="ECO:0000313" key="2">
    <source>
        <dbReference type="Proteomes" id="UP000015102"/>
    </source>
</evidence>